<name>A0A6G1S726_9ACAR</name>
<dbReference type="InterPro" id="IPR001611">
    <property type="entry name" value="Leu-rich_rpt"/>
</dbReference>
<dbReference type="InterPro" id="IPR032675">
    <property type="entry name" value="LRR_dom_sf"/>
</dbReference>
<dbReference type="Pfam" id="PF13855">
    <property type="entry name" value="LRR_8"/>
    <property type="match status" value="1"/>
</dbReference>
<dbReference type="SUPFAM" id="SSF52058">
    <property type="entry name" value="L domain-like"/>
    <property type="match status" value="1"/>
</dbReference>
<evidence type="ECO:0000256" key="3">
    <source>
        <dbReference type="SAM" id="MobiDB-lite"/>
    </source>
</evidence>
<dbReference type="PANTHER" id="PTHR48051:SF1">
    <property type="entry name" value="RAS SUPPRESSOR PROTEIN 1"/>
    <property type="match status" value="1"/>
</dbReference>
<proteinExistence type="predicted"/>
<dbReference type="PANTHER" id="PTHR48051">
    <property type="match status" value="1"/>
</dbReference>
<sequence length="313" mass="35840">MPPTLGRLIECQMAFVTWGMKAKFRQGKLGLLRKDNKVFLAIFFTKTEHHKLLVDPKSLTILPAAIRFKDMQKDLFIRNVADNERYEHMKRGIKVLLRKDEIRRTGKGDKLDRFIESLPQLNSISLEERAPPVRISLNLSSLELVQCNLEFIPKELEDLSRSLKHLDMSRNNITNLPRTFCCKMSKLSNLNLSHNLIETLPLEIKFLSKLVVLNISYNNLRLLPSTFSDLRALKILNVANNNLSQLPAFRRSDITLDTLDISSNPLDGALQNQMSTFEVYPSYDGQLGYEETSFSPSQANLEQTDKKTSSKTI</sequence>
<dbReference type="AlphaFoldDB" id="A0A6G1S726"/>
<evidence type="ECO:0000256" key="2">
    <source>
        <dbReference type="ARBA" id="ARBA00022737"/>
    </source>
</evidence>
<accession>A0A6G1S726</accession>
<feature type="region of interest" description="Disordered" evidence="3">
    <location>
        <begin position="294"/>
        <end position="313"/>
    </location>
</feature>
<keyword evidence="2" id="KW-0677">Repeat</keyword>
<dbReference type="GO" id="GO:0005737">
    <property type="term" value="C:cytoplasm"/>
    <property type="evidence" value="ECO:0007669"/>
    <property type="project" value="TreeGrafter"/>
</dbReference>
<evidence type="ECO:0000256" key="1">
    <source>
        <dbReference type="ARBA" id="ARBA00022614"/>
    </source>
</evidence>
<dbReference type="PRINTS" id="PR00019">
    <property type="entry name" value="LEURICHRPT"/>
</dbReference>
<dbReference type="EMBL" id="GGYP01001543">
    <property type="protein sequence ID" value="MDE46314.1"/>
    <property type="molecule type" value="Transcribed_RNA"/>
</dbReference>
<dbReference type="InterPro" id="IPR050216">
    <property type="entry name" value="LRR_domain-containing"/>
</dbReference>
<organism evidence="4">
    <name type="scientific">Aceria tosichella</name>
    <name type="common">wheat curl mite</name>
    <dbReference type="NCBI Taxonomy" id="561515"/>
    <lineage>
        <taxon>Eukaryota</taxon>
        <taxon>Metazoa</taxon>
        <taxon>Ecdysozoa</taxon>
        <taxon>Arthropoda</taxon>
        <taxon>Chelicerata</taxon>
        <taxon>Arachnida</taxon>
        <taxon>Acari</taxon>
        <taxon>Acariformes</taxon>
        <taxon>Trombidiformes</taxon>
        <taxon>Prostigmata</taxon>
        <taxon>Eupodina</taxon>
        <taxon>Eriophyoidea</taxon>
        <taxon>Eriophyidae</taxon>
        <taxon>Eriophyinae</taxon>
        <taxon>Aceriini</taxon>
        <taxon>Aceria</taxon>
    </lineage>
</organism>
<keyword evidence="1" id="KW-0433">Leucine-rich repeat</keyword>
<reference evidence="4" key="1">
    <citation type="submission" date="2018-10" db="EMBL/GenBank/DDBJ databases">
        <title>Transcriptome assembly of Aceria tosichella (Wheat curl mite) Type 2.</title>
        <authorList>
            <person name="Scully E.D."/>
            <person name="Geib S.M."/>
            <person name="Palmer N.A."/>
            <person name="Gupta A.K."/>
            <person name="Sarath G."/>
            <person name="Tatineni S."/>
        </authorList>
    </citation>
    <scope>NUCLEOTIDE SEQUENCE</scope>
    <source>
        <strain evidence="4">LincolnNE</strain>
    </source>
</reference>
<protein>
    <submittedName>
        <fullName evidence="4">Leucine-rich repeat-containing protein 57</fullName>
    </submittedName>
</protein>
<dbReference type="PROSITE" id="PS51450">
    <property type="entry name" value="LRR"/>
    <property type="match status" value="2"/>
</dbReference>
<evidence type="ECO:0000313" key="4">
    <source>
        <dbReference type="EMBL" id="MDE46314.1"/>
    </source>
</evidence>
<dbReference type="SMART" id="SM00369">
    <property type="entry name" value="LRR_TYP"/>
    <property type="match status" value="4"/>
</dbReference>
<dbReference type="Pfam" id="PF00560">
    <property type="entry name" value="LRR_1"/>
    <property type="match status" value="1"/>
</dbReference>
<dbReference type="InterPro" id="IPR003591">
    <property type="entry name" value="Leu-rich_rpt_typical-subtyp"/>
</dbReference>
<feature type="compositionally biased region" description="Basic and acidic residues" evidence="3">
    <location>
        <begin position="303"/>
        <end position="313"/>
    </location>
</feature>
<dbReference type="Gene3D" id="3.80.10.10">
    <property type="entry name" value="Ribonuclease Inhibitor"/>
    <property type="match status" value="1"/>
</dbReference>
<gene>
    <name evidence="4" type="primary">LRRC57_0</name>
    <name evidence="4" type="ORF">g.3930</name>
</gene>
<dbReference type="SMART" id="SM00364">
    <property type="entry name" value="LRR_BAC"/>
    <property type="match status" value="3"/>
</dbReference>